<keyword evidence="3" id="KW-1185">Reference proteome</keyword>
<dbReference type="AlphaFoldDB" id="A0A399J162"/>
<dbReference type="Proteomes" id="UP000265848">
    <property type="component" value="Unassembled WGS sequence"/>
</dbReference>
<dbReference type="InterPro" id="IPR006448">
    <property type="entry name" value="Phage_term_ssu_P27"/>
</dbReference>
<feature type="compositionally biased region" description="Basic and acidic residues" evidence="1">
    <location>
        <begin position="1"/>
        <end position="18"/>
    </location>
</feature>
<protein>
    <submittedName>
        <fullName evidence="2">P27 family phage terminase small subunit</fullName>
    </submittedName>
</protein>
<organism evidence="2 3">
    <name type="scientific">Pseudooceanicola sediminis</name>
    <dbReference type="NCBI Taxonomy" id="2211117"/>
    <lineage>
        <taxon>Bacteria</taxon>
        <taxon>Pseudomonadati</taxon>
        <taxon>Pseudomonadota</taxon>
        <taxon>Alphaproteobacteria</taxon>
        <taxon>Rhodobacterales</taxon>
        <taxon>Paracoccaceae</taxon>
        <taxon>Pseudooceanicola</taxon>
    </lineage>
</organism>
<name>A0A399J162_9RHOB</name>
<evidence type="ECO:0000313" key="2">
    <source>
        <dbReference type="EMBL" id="RII39000.1"/>
    </source>
</evidence>
<feature type="region of interest" description="Disordered" evidence="1">
    <location>
        <begin position="1"/>
        <end position="27"/>
    </location>
</feature>
<reference evidence="2 3" key="1">
    <citation type="submission" date="2018-08" db="EMBL/GenBank/DDBJ databases">
        <title>Pseudooceanicola sediminis CY03 in the family Rhodobacteracea.</title>
        <authorList>
            <person name="Zhang Y.-J."/>
        </authorList>
    </citation>
    <scope>NUCLEOTIDE SEQUENCE [LARGE SCALE GENOMIC DNA]</scope>
    <source>
        <strain evidence="2 3">CY03</strain>
    </source>
</reference>
<gene>
    <name evidence="2" type="ORF">DL237_09995</name>
</gene>
<dbReference type="EMBL" id="QWJJ01000007">
    <property type="protein sequence ID" value="RII39000.1"/>
    <property type="molecule type" value="Genomic_DNA"/>
</dbReference>
<accession>A0A399J162</accession>
<proteinExistence type="predicted"/>
<dbReference type="OrthoDB" id="7843333at2"/>
<dbReference type="RefSeq" id="WP_119398910.1">
    <property type="nucleotide sequence ID" value="NZ_QWJJ01000007.1"/>
</dbReference>
<comment type="caution">
    <text evidence="2">The sequence shown here is derived from an EMBL/GenBank/DDBJ whole genome shotgun (WGS) entry which is preliminary data.</text>
</comment>
<sequence>MKGSKPKLDNVVRMKGDGVRPTPPAPDFMPSEEAVEAWDRLAPVMIAKGRLEPHFEDLFAAYCVSVGDFVRCTGDLAIMGNYYLTETRNGTQEKKRAAWGQRQDALASMQRIGALFGLTPVDEGRLGAAGQGSFLDELEKAMKGNGSS</sequence>
<evidence type="ECO:0000256" key="1">
    <source>
        <dbReference type="SAM" id="MobiDB-lite"/>
    </source>
</evidence>
<evidence type="ECO:0000313" key="3">
    <source>
        <dbReference type="Proteomes" id="UP000265848"/>
    </source>
</evidence>
<dbReference type="Pfam" id="PF05119">
    <property type="entry name" value="Terminase_4"/>
    <property type="match status" value="1"/>
</dbReference>